<comment type="caution">
    <text evidence="1">The sequence shown here is derived from an EMBL/GenBank/DDBJ whole genome shotgun (WGS) entry which is preliminary data.</text>
</comment>
<dbReference type="Proteomes" id="UP001469553">
    <property type="component" value="Unassembled WGS sequence"/>
</dbReference>
<reference evidence="1 2" key="1">
    <citation type="submission" date="2021-06" db="EMBL/GenBank/DDBJ databases">
        <authorList>
            <person name="Palmer J.M."/>
        </authorList>
    </citation>
    <scope>NUCLEOTIDE SEQUENCE [LARGE SCALE GENOMIC DNA]</scope>
    <source>
        <strain evidence="1 2">AS_MEX2019</strain>
        <tissue evidence="1">Muscle</tissue>
    </source>
</reference>
<accession>A0ABV0XFP0</accession>
<evidence type="ECO:0000313" key="1">
    <source>
        <dbReference type="EMBL" id="MEQ2280270.1"/>
    </source>
</evidence>
<dbReference type="EMBL" id="JAHRIP010001379">
    <property type="protein sequence ID" value="MEQ2280270.1"/>
    <property type="molecule type" value="Genomic_DNA"/>
</dbReference>
<keyword evidence="2" id="KW-1185">Reference proteome</keyword>
<sequence>MRDLLLGSCSRSFPGFLDLEYMFQENYPGSQSKLAVVSSSSRNLPWSNPAHPPPLLLLKTLVKLTCVNEHLPVPDILVEPLLH</sequence>
<evidence type="ECO:0000313" key="2">
    <source>
        <dbReference type="Proteomes" id="UP001469553"/>
    </source>
</evidence>
<gene>
    <name evidence="1" type="ORF">AMECASPLE_018014</name>
</gene>
<proteinExistence type="predicted"/>
<organism evidence="1 2">
    <name type="scientific">Ameca splendens</name>
    <dbReference type="NCBI Taxonomy" id="208324"/>
    <lineage>
        <taxon>Eukaryota</taxon>
        <taxon>Metazoa</taxon>
        <taxon>Chordata</taxon>
        <taxon>Craniata</taxon>
        <taxon>Vertebrata</taxon>
        <taxon>Euteleostomi</taxon>
        <taxon>Actinopterygii</taxon>
        <taxon>Neopterygii</taxon>
        <taxon>Teleostei</taxon>
        <taxon>Neoteleostei</taxon>
        <taxon>Acanthomorphata</taxon>
        <taxon>Ovalentaria</taxon>
        <taxon>Atherinomorphae</taxon>
        <taxon>Cyprinodontiformes</taxon>
        <taxon>Goodeidae</taxon>
        <taxon>Ameca</taxon>
    </lineage>
</organism>
<name>A0ABV0XFP0_9TELE</name>
<protein>
    <submittedName>
        <fullName evidence="1">Uncharacterized protein</fullName>
    </submittedName>
</protein>